<dbReference type="NCBIfam" id="NF002073">
    <property type="entry name" value="PRK00913.1-2"/>
    <property type="match status" value="1"/>
</dbReference>
<dbReference type="PANTHER" id="PTHR11963:SF23">
    <property type="entry name" value="CYTOSOL AMINOPEPTIDASE"/>
    <property type="match status" value="1"/>
</dbReference>
<dbReference type="EC" id="3.4.11.1" evidence="6"/>
<name>A0A7J4JKX7_9ARCH</name>
<comment type="similarity">
    <text evidence="2 6">Belongs to the peptidase M17 family.</text>
</comment>
<organism evidence="9 11">
    <name type="scientific">Candidatus Iainarchaeum sp</name>
    <dbReference type="NCBI Taxonomy" id="3101447"/>
    <lineage>
        <taxon>Archaea</taxon>
        <taxon>Candidatus Iainarchaeota</taxon>
        <taxon>Candidatus Iainarchaeia</taxon>
        <taxon>Candidatus Iainarchaeales</taxon>
        <taxon>Candidatus Iainarchaeaceae</taxon>
        <taxon>Candidatus Iainarchaeum</taxon>
    </lineage>
</organism>
<comment type="catalytic activity">
    <reaction evidence="1 6">
        <text>Release of an N-terminal amino acid, Xaa-|-Yaa-, in which Xaa is preferably Leu, but may be other amino acids including Pro although not Arg or Lys, and Yaa may be Pro. Amino acid amides and methyl esters are also readily hydrolyzed, but rates on arylamides are exceedingly low.</text>
        <dbReference type="EC" id="3.4.11.1"/>
    </reaction>
</comment>
<feature type="domain" description="Cytosol aminopeptidase" evidence="7">
    <location>
        <begin position="187"/>
        <end position="496"/>
    </location>
</feature>
<dbReference type="InterPro" id="IPR011356">
    <property type="entry name" value="Leucine_aapep/pepB"/>
</dbReference>
<dbReference type="PANTHER" id="PTHR11963">
    <property type="entry name" value="LEUCINE AMINOPEPTIDASE-RELATED"/>
    <property type="match status" value="1"/>
</dbReference>
<dbReference type="CDD" id="cd00433">
    <property type="entry name" value="Peptidase_M17"/>
    <property type="match status" value="1"/>
</dbReference>
<keyword evidence="3 6" id="KW-0031">Aminopeptidase</keyword>
<evidence type="ECO:0000259" key="8">
    <source>
        <dbReference type="Pfam" id="PF02789"/>
    </source>
</evidence>
<reference evidence="11" key="1">
    <citation type="journal article" date="2020" name="bioRxiv">
        <title>A rank-normalized archaeal taxonomy based on genome phylogeny resolves widespread incomplete and uneven classifications.</title>
        <authorList>
            <person name="Rinke C."/>
            <person name="Chuvochina M."/>
            <person name="Mussig A.J."/>
            <person name="Chaumeil P.-A."/>
            <person name="Waite D.W."/>
            <person name="Whitman W.B."/>
            <person name="Parks D.H."/>
            <person name="Hugenholtz P."/>
        </authorList>
    </citation>
    <scope>NUCLEOTIDE SEQUENCE [LARGE SCALE GENOMIC DNA]</scope>
</reference>
<proteinExistence type="inferred from homology"/>
<dbReference type="InterPro" id="IPR043472">
    <property type="entry name" value="Macro_dom-like"/>
</dbReference>
<dbReference type="SUPFAM" id="SSF53187">
    <property type="entry name" value="Zn-dependent exopeptidases"/>
    <property type="match status" value="1"/>
</dbReference>
<keyword evidence="4 6" id="KW-0645">Protease</keyword>
<keyword evidence="6" id="KW-0963">Cytoplasm</keyword>
<dbReference type="Proteomes" id="UP000678237">
    <property type="component" value="Unassembled WGS sequence"/>
</dbReference>
<evidence type="ECO:0000259" key="7">
    <source>
        <dbReference type="Pfam" id="PF00883"/>
    </source>
</evidence>
<comment type="caution">
    <text evidence="9">The sequence shown here is derived from an EMBL/GenBank/DDBJ whole genome shotgun (WGS) entry which is preliminary data.</text>
</comment>
<dbReference type="EMBL" id="DUGH01000016">
    <property type="protein sequence ID" value="HIH15916.1"/>
    <property type="molecule type" value="Genomic_DNA"/>
</dbReference>
<dbReference type="HAMAP" id="MF_00181">
    <property type="entry name" value="Cytosol_peptidase_M17"/>
    <property type="match status" value="1"/>
</dbReference>
<comment type="cofactor">
    <cofactor evidence="6">
        <name>Mn(2+)</name>
        <dbReference type="ChEBI" id="CHEBI:29035"/>
    </cofactor>
    <text evidence="6">Binds 2 manganese ions per subunit.</text>
</comment>
<accession>A0A7J4JKX7</accession>
<dbReference type="Pfam" id="PF00883">
    <property type="entry name" value="Peptidase_M17"/>
    <property type="match status" value="1"/>
</dbReference>
<dbReference type="EMBL" id="JAGVWE010000005">
    <property type="protein sequence ID" value="MBS3063366.1"/>
    <property type="molecule type" value="Genomic_DNA"/>
</dbReference>
<evidence type="ECO:0000313" key="11">
    <source>
        <dbReference type="Proteomes" id="UP000564964"/>
    </source>
</evidence>
<evidence type="ECO:0000256" key="6">
    <source>
        <dbReference type="HAMAP-Rule" id="MF_00181"/>
    </source>
</evidence>
<reference evidence="10" key="2">
    <citation type="submission" date="2021-03" db="EMBL/GenBank/DDBJ databases">
        <authorList>
            <person name="Jaffe A."/>
        </authorList>
    </citation>
    <scope>NUCLEOTIDE SEQUENCE</scope>
    <source>
        <strain evidence="10">RIFCSPLOWO2_01_FULL_58_19</strain>
    </source>
</reference>
<feature type="domain" description="Peptidase M17 leucyl aminopeptidase N-terminal" evidence="8">
    <location>
        <begin position="22"/>
        <end position="148"/>
    </location>
</feature>
<evidence type="ECO:0000256" key="2">
    <source>
        <dbReference type="ARBA" id="ARBA00009528"/>
    </source>
</evidence>
<dbReference type="InterPro" id="IPR000819">
    <property type="entry name" value="Peptidase_M17_C"/>
</dbReference>
<dbReference type="PRINTS" id="PR00481">
    <property type="entry name" value="LAMNOPPTDASE"/>
</dbReference>
<evidence type="ECO:0000256" key="1">
    <source>
        <dbReference type="ARBA" id="ARBA00000135"/>
    </source>
</evidence>
<keyword evidence="5 6" id="KW-0378">Hydrolase</keyword>
<dbReference type="Proteomes" id="UP000564964">
    <property type="component" value="Unassembled WGS sequence"/>
</dbReference>
<evidence type="ECO:0000313" key="10">
    <source>
        <dbReference type="EMBL" id="MBS3063366.1"/>
    </source>
</evidence>
<comment type="subcellular location">
    <subcellularLocation>
        <location evidence="6">Cytoplasm</location>
    </subcellularLocation>
</comment>
<dbReference type="GO" id="GO:0005737">
    <property type="term" value="C:cytoplasm"/>
    <property type="evidence" value="ECO:0007669"/>
    <property type="project" value="UniProtKB-SubCell"/>
</dbReference>
<feature type="binding site" evidence="6">
    <location>
        <position position="272"/>
    </location>
    <ligand>
        <name>Mn(2+)</name>
        <dbReference type="ChEBI" id="CHEBI:29035"/>
        <label>1</label>
    </ligand>
</feature>
<dbReference type="SUPFAM" id="SSF52949">
    <property type="entry name" value="Macro domain-like"/>
    <property type="match status" value="1"/>
</dbReference>
<reference evidence="10" key="3">
    <citation type="submission" date="2021-05" db="EMBL/GenBank/DDBJ databases">
        <title>Protein family content uncovers lineage relationships and bacterial pathway maintenance mechanisms in DPANN archaea.</title>
        <authorList>
            <person name="Castelle C.J."/>
            <person name="Meheust R."/>
            <person name="Jaffe A.L."/>
            <person name="Seitz K."/>
            <person name="Gong X."/>
            <person name="Baker B.J."/>
            <person name="Banfield J.F."/>
        </authorList>
    </citation>
    <scope>NUCLEOTIDE SEQUENCE</scope>
    <source>
        <strain evidence="10">RIFCSPLOWO2_01_FULL_58_19</strain>
    </source>
</reference>
<dbReference type="GO" id="GO:0006508">
    <property type="term" value="P:proteolysis"/>
    <property type="evidence" value="ECO:0007669"/>
    <property type="project" value="UniProtKB-KW"/>
</dbReference>
<dbReference type="GO" id="GO:0070006">
    <property type="term" value="F:metalloaminopeptidase activity"/>
    <property type="evidence" value="ECO:0007669"/>
    <property type="project" value="InterPro"/>
</dbReference>
<feature type="binding site" evidence="6">
    <location>
        <position position="272"/>
    </location>
    <ligand>
        <name>Mn(2+)</name>
        <dbReference type="ChEBI" id="CHEBI:29035"/>
        <label>2</label>
    </ligand>
</feature>
<feature type="binding site" evidence="6">
    <location>
        <position position="351"/>
    </location>
    <ligand>
        <name>Mn(2+)</name>
        <dbReference type="ChEBI" id="CHEBI:29035"/>
        <label>2</label>
    </ligand>
</feature>
<sequence length="502" mass="53410">MKLRLSTQTLSDPLSFKGDALVLGLFNDGKLSREADAIDVAVHGELKAALAKKEFTGDVSQAISVTTSGKFPFRRAVFVGLGDQAKCSLETLRRASAQATLSAKGLGYKAVGTTLHQCNVAGASTADRVRAVAEAAALSVYQFTQYKTLDLEKIKELDEVTLLLPHADAALKKAVEEASMVCDSVYLVRDLVNTPAASKRPADLAKRIAVEAKKVGVKAMVFDQKQITKMGMNGLLGVNKGSAHEPRFVVLEYRGAGAKKKVALVGKGITFDSGGINLKPWPAMRYMKEDMSGAATAAGTVLAAAKLGLPLHLLAVMAFTENMPAADASKPGDVVKALNGKTIEIIHTDAEGRVILADALSYAEKQKPDCIVDLATLTGAVVVALGSYYTGVMGNDQKLAEQLIQAGQATGEWVWQLPLPDEYKEWTKSEVADVGNISKVEGQAGAIIGAAFLSYFVEKTPWAHLDIAGTAFLEAPDQFRPYLQKGGTGCGVRLLIDWLKGQ</sequence>
<evidence type="ECO:0000313" key="9">
    <source>
        <dbReference type="EMBL" id="HIH15916.1"/>
    </source>
</evidence>
<dbReference type="NCBIfam" id="NF002074">
    <property type="entry name" value="PRK00913.1-4"/>
    <property type="match status" value="1"/>
</dbReference>
<protein>
    <recommendedName>
        <fullName evidence="6">Probable cytosol aminopeptidase</fullName>
        <ecNumber evidence="6">3.4.11.1</ecNumber>
    </recommendedName>
    <alternativeName>
        <fullName evidence="6">Leucine aminopeptidase</fullName>
        <shortName evidence="6">LAP</shortName>
        <ecNumber evidence="6">3.4.11.10</ecNumber>
    </alternativeName>
    <alternativeName>
        <fullName evidence="6">Leucyl aminopeptidase</fullName>
    </alternativeName>
</protein>
<comment type="catalytic activity">
    <reaction evidence="6">
        <text>Release of an N-terminal amino acid, preferentially leucine, but not glutamic or aspartic acids.</text>
        <dbReference type="EC" id="3.4.11.10"/>
    </reaction>
</comment>
<dbReference type="EC" id="3.4.11.10" evidence="6"/>
<feature type="active site" evidence="6">
    <location>
        <position position="279"/>
    </location>
</feature>
<dbReference type="Pfam" id="PF02789">
    <property type="entry name" value="Peptidase_M17_N"/>
    <property type="match status" value="1"/>
</dbReference>
<keyword evidence="6" id="KW-0464">Manganese</keyword>
<dbReference type="InterPro" id="IPR008283">
    <property type="entry name" value="Peptidase_M17_N"/>
</dbReference>
<dbReference type="GO" id="GO:0030145">
    <property type="term" value="F:manganese ion binding"/>
    <property type="evidence" value="ECO:0007669"/>
    <property type="project" value="UniProtKB-UniRule"/>
</dbReference>
<feature type="binding site" evidence="6">
    <location>
        <position position="351"/>
    </location>
    <ligand>
        <name>Mn(2+)</name>
        <dbReference type="ChEBI" id="CHEBI:29035"/>
        <label>1</label>
    </ligand>
</feature>
<feature type="active site" evidence="6">
    <location>
        <position position="353"/>
    </location>
</feature>
<dbReference type="AlphaFoldDB" id="A0A7J4JKX7"/>
<feature type="binding site" evidence="6">
    <location>
        <position position="290"/>
    </location>
    <ligand>
        <name>Mn(2+)</name>
        <dbReference type="ChEBI" id="CHEBI:29035"/>
        <label>2</label>
    </ligand>
</feature>
<evidence type="ECO:0000256" key="5">
    <source>
        <dbReference type="ARBA" id="ARBA00022801"/>
    </source>
</evidence>
<dbReference type="Gene3D" id="3.40.220.10">
    <property type="entry name" value="Leucine Aminopeptidase, subunit E, domain 1"/>
    <property type="match status" value="1"/>
</dbReference>
<feature type="binding site" evidence="6">
    <location>
        <position position="267"/>
    </location>
    <ligand>
        <name>Mn(2+)</name>
        <dbReference type="ChEBI" id="CHEBI:29035"/>
        <label>2</label>
    </ligand>
</feature>
<evidence type="ECO:0000256" key="4">
    <source>
        <dbReference type="ARBA" id="ARBA00022670"/>
    </source>
</evidence>
<keyword evidence="6" id="KW-0479">Metal-binding</keyword>
<gene>
    <name evidence="6" type="primary">pepA</name>
    <name evidence="9" type="ORF">HA252_00740</name>
    <name evidence="10" type="ORF">J4203_05840</name>
</gene>
<comment type="function">
    <text evidence="6">Presumably involved in the processing and regular turnover of intracellular proteins. Catalyzes the removal of unsubstituted N-terminal amino acids from various peptides.</text>
</comment>
<dbReference type="Gene3D" id="3.40.630.10">
    <property type="entry name" value="Zn peptidases"/>
    <property type="match status" value="1"/>
</dbReference>
<feature type="binding site" evidence="6">
    <location>
        <position position="349"/>
    </location>
    <ligand>
        <name>Mn(2+)</name>
        <dbReference type="ChEBI" id="CHEBI:29035"/>
        <label>1</label>
    </ligand>
</feature>
<evidence type="ECO:0000256" key="3">
    <source>
        <dbReference type="ARBA" id="ARBA00022438"/>
    </source>
</evidence>
<dbReference type="InterPro" id="IPR023042">
    <property type="entry name" value="Peptidase_M17_leu_NH2_pept"/>
</dbReference>